<dbReference type="EMBL" id="QJTE01000004">
    <property type="protein sequence ID" value="PYE82541.1"/>
    <property type="molecule type" value="Genomic_DNA"/>
</dbReference>
<feature type="transmembrane region" description="Helical" evidence="6">
    <location>
        <begin position="194"/>
        <end position="213"/>
    </location>
</feature>
<protein>
    <submittedName>
        <fullName evidence="8">Drug/metabolite transporter (DMT)-like permease</fullName>
    </submittedName>
</protein>
<dbReference type="PANTHER" id="PTHR32322">
    <property type="entry name" value="INNER MEMBRANE TRANSPORTER"/>
    <property type="match status" value="1"/>
</dbReference>
<keyword evidence="4 6" id="KW-1133">Transmembrane helix</keyword>
<evidence type="ECO:0000256" key="6">
    <source>
        <dbReference type="SAM" id="Phobius"/>
    </source>
</evidence>
<evidence type="ECO:0000256" key="2">
    <source>
        <dbReference type="ARBA" id="ARBA00007362"/>
    </source>
</evidence>
<keyword evidence="9" id="KW-1185">Reference proteome</keyword>
<feature type="transmembrane region" description="Helical" evidence="6">
    <location>
        <begin position="254"/>
        <end position="273"/>
    </location>
</feature>
<proteinExistence type="inferred from homology"/>
<gene>
    <name evidence="8" type="ORF">DFP88_104298</name>
</gene>
<dbReference type="InterPro" id="IPR000620">
    <property type="entry name" value="EamA_dom"/>
</dbReference>
<feature type="domain" description="EamA" evidence="7">
    <location>
        <begin position="164"/>
        <end position="297"/>
    </location>
</feature>
<organism evidence="8 9">
    <name type="scientific">Pseudoroseicyclus aestuarii</name>
    <dbReference type="NCBI Taxonomy" id="1795041"/>
    <lineage>
        <taxon>Bacteria</taxon>
        <taxon>Pseudomonadati</taxon>
        <taxon>Pseudomonadota</taxon>
        <taxon>Alphaproteobacteria</taxon>
        <taxon>Rhodobacterales</taxon>
        <taxon>Paracoccaceae</taxon>
        <taxon>Pseudoroseicyclus</taxon>
    </lineage>
</organism>
<evidence type="ECO:0000313" key="8">
    <source>
        <dbReference type="EMBL" id="PYE82541.1"/>
    </source>
</evidence>
<feature type="transmembrane region" description="Helical" evidence="6">
    <location>
        <begin position="132"/>
        <end position="150"/>
    </location>
</feature>
<keyword evidence="5 6" id="KW-0472">Membrane</keyword>
<comment type="caution">
    <text evidence="8">The sequence shown here is derived from an EMBL/GenBank/DDBJ whole genome shotgun (WGS) entry which is preliminary data.</text>
</comment>
<feature type="transmembrane region" description="Helical" evidence="6">
    <location>
        <begin position="77"/>
        <end position="98"/>
    </location>
</feature>
<feature type="domain" description="EamA" evidence="7">
    <location>
        <begin position="17"/>
        <end position="149"/>
    </location>
</feature>
<feature type="transmembrane region" description="Helical" evidence="6">
    <location>
        <begin position="162"/>
        <end position="182"/>
    </location>
</feature>
<comment type="subcellular location">
    <subcellularLocation>
        <location evidence="1">Membrane</location>
        <topology evidence="1">Multi-pass membrane protein</topology>
    </subcellularLocation>
</comment>
<dbReference type="AlphaFoldDB" id="A0A318T5H0"/>
<dbReference type="PANTHER" id="PTHR32322:SF2">
    <property type="entry name" value="EAMA DOMAIN-CONTAINING PROTEIN"/>
    <property type="match status" value="1"/>
</dbReference>
<sequence>MTALPPAATRRGALALVLALVAMGLAWGLSQPLSKILRSEGHAVLGIMAWQNLISAGLLWGICVLRGRMPRITRRRLWLWLFLSLSGSVLPNAASYVAVGHLPAGVVAIVIASVPLFALPMALALGNDRLSAARALGVLFGIGGVVLIALPEAALPAGSEALFIPLALLAPLLYAVEGNVIARWGMQGLDAVQALAGASTISALITWPLALGTGQGMSVAPPWDAGHVALPILAVSSALIYAGYVWLVGRAGAVFAAQISYFVTGGGVLWSMALLGERYSLWIWAALALMLSGVALVRPREPEPDVRPSEGAIP</sequence>
<dbReference type="Pfam" id="PF00892">
    <property type="entry name" value="EamA"/>
    <property type="match status" value="2"/>
</dbReference>
<dbReference type="OrthoDB" id="8688375at2"/>
<evidence type="ECO:0000256" key="3">
    <source>
        <dbReference type="ARBA" id="ARBA00022692"/>
    </source>
</evidence>
<feature type="transmembrane region" description="Helical" evidence="6">
    <location>
        <begin position="225"/>
        <end position="247"/>
    </location>
</feature>
<reference evidence="8 9" key="1">
    <citation type="submission" date="2018-06" db="EMBL/GenBank/DDBJ databases">
        <title>Genomic Encyclopedia of Type Strains, Phase III (KMG-III): the genomes of soil and plant-associated and newly described type strains.</title>
        <authorList>
            <person name="Whitman W."/>
        </authorList>
    </citation>
    <scope>NUCLEOTIDE SEQUENCE [LARGE SCALE GENOMIC DNA]</scope>
    <source>
        <strain evidence="8 9">CECT 9025</strain>
    </source>
</reference>
<feature type="transmembrane region" description="Helical" evidence="6">
    <location>
        <begin position="279"/>
        <end position="297"/>
    </location>
</feature>
<dbReference type="RefSeq" id="WP_110815197.1">
    <property type="nucleotide sequence ID" value="NZ_QJTE01000004.1"/>
</dbReference>
<feature type="transmembrane region" description="Helical" evidence="6">
    <location>
        <begin position="44"/>
        <end position="65"/>
    </location>
</feature>
<dbReference type="SUPFAM" id="SSF103481">
    <property type="entry name" value="Multidrug resistance efflux transporter EmrE"/>
    <property type="match status" value="2"/>
</dbReference>
<evidence type="ECO:0000256" key="5">
    <source>
        <dbReference type="ARBA" id="ARBA00023136"/>
    </source>
</evidence>
<dbReference type="Proteomes" id="UP000248311">
    <property type="component" value="Unassembled WGS sequence"/>
</dbReference>
<dbReference type="InterPro" id="IPR037185">
    <property type="entry name" value="EmrE-like"/>
</dbReference>
<comment type="similarity">
    <text evidence="2">Belongs to the EamA transporter family.</text>
</comment>
<feature type="transmembrane region" description="Helical" evidence="6">
    <location>
        <begin position="104"/>
        <end position="125"/>
    </location>
</feature>
<keyword evidence="3 6" id="KW-0812">Transmembrane</keyword>
<evidence type="ECO:0000313" key="9">
    <source>
        <dbReference type="Proteomes" id="UP000248311"/>
    </source>
</evidence>
<name>A0A318T5H0_9RHOB</name>
<evidence type="ECO:0000256" key="4">
    <source>
        <dbReference type="ARBA" id="ARBA00022989"/>
    </source>
</evidence>
<evidence type="ECO:0000256" key="1">
    <source>
        <dbReference type="ARBA" id="ARBA00004141"/>
    </source>
</evidence>
<accession>A0A318T5H0</accession>
<dbReference type="GO" id="GO:0016020">
    <property type="term" value="C:membrane"/>
    <property type="evidence" value="ECO:0007669"/>
    <property type="project" value="UniProtKB-SubCell"/>
</dbReference>
<dbReference type="InterPro" id="IPR050638">
    <property type="entry name" value="AA-Vitamin_Transporters"/>
</dbReference>
<evidence type="ECO:0000259" key="7">
    <source>
        <dbReference type="Pfam" id="PF00892"/>
    </source>
</evidence>